<reference evidence="3 4" key="1">
    <citation type="submission" date="2014-06" db="EMBL/GenBank/DDBJ databases">
        <title>Draft genome sequence of Bacillus manliponensis JCM 15802 (MCCC 1A00708).</title>
        <authorList>
            <person name="Lai Q."/>
            <person name="Liu Y."/>
            <person name="Shao Z."/>
        </authorList>
    </citation>
    <scope>NUCLEOTIDE SEQUENCE [LARGE SCALE GENOMIC DNA]</scope>
    <source>
        <strain evidence="3 4">JCM 15802</strain>
    </source>
</reference>
<keyword evidence="4" id="KW-1185">Reference proteome</keyword>
<gene>
    <name evidence="3" type="ORF">BAMA_03040</name>
</gene>
<sequence length="106" mass="12378">MSVGIGSMLYATFVFCFFALFVFSLFSFIRSILRNNNQKASSLHEMERLQKEQNELLKELIHSIKEKISNFIVNFVCFWIVPQGECVYNIKGEQTIGFIRKILKCI</sequence>
<evidence type="ECO:0000256" key="1">
    <source>
        <dbReference type="SAM" id="Coils"/>
    </source>
</evidence>
<name>A0A073JUN2_9BACI</name>
<dbReference type="Proteomes" id="UP000027822">
    <property type="component" value="Unassembled WGS sequence"/>
</dbReference>
<keyword evidence="2" id="KW-1133">Transmembrane helix</keyword>
<evidence type="ECO:0000313" key="3">
    <source>
        <dbReference type="EMBL" id="KEK18769.1"/>
    </source>
</evidence>
<proteinExistence type="predicted"/>
<protein>
    <submittedName>
        <fullName evidence="3">Uncharacterized protein</fullName>
    </submittedName>
</protein>
<keyword evidence="2" id="KW-0472">Membrane</keyword>
<feature type="transmembrane region" description="Helical" evidence="2">
    <location>
        <begin position="6"/>
        <end position="29"/>
    </location>
</feature>
<evidence type="ECO:0000256" key="2">
    <source>
        <dbReference type="SAM" id="Phobius"/>
    </source>
</evidence>
<feature type="coiled-coil region" evidence="1">
    <location>
        <begin position="39"/>
        <end position="66"/>
    </location>
</feature>
<dbReference type="AlphaFoldDB" id="A0A073JUN2"/>
<evidence type="ECO:0000313" key="4">
    <source>
        <dbReference type="Proteomes" id="UP000027822"/>
    </source>
</evidence>
<keyword evidence="1" id="KW-0175">Coiled coil</keyword>
<dbReference type="EMBL" id="JOTN01000011">
    <property type="protein sequence ID" value="KEK18769.1"/>
    <property type="molecule type" value="Genomic_DNA"/>
</dbReference>
<accession>A0A073JUN2</accession>
<comment type="caution">
    <text evidence="3">The sequence shown here is derived from an EMBL/GenBank/DDBJ whole genome shotgun (WGS) entry which is preliminary data.</text>
</comment>
<keyword evidence="2" id="KW-0812">Transmembrane</keyword>
<dbReference type="STRING" id="574376.BAMA_03040"/>
<dbReference type="RefSeq" id="WP_034639924.1">
    <property type="nucleotide sequence ID" value="NZ_CBCSJC010000012.1"/>
</dbReference>
<organism evidence="3 4">
    <name type="scientific">Bacillus manliponensis</name>
    <dbReference type="NCBI Taxonomy" id="574376"/>
    <lineage>
        <taxon>Bacteria</taxon>
        <taxon>Bacillati</taxon>
        <taxon>Bacillota</taxon>
        <taxon>Bacilli</taxon>
        <taxon>Bacillales</taxon>
        <taxon>Bacillaceae</taxon>
        <taxon>Bacillus</taxon>
        <taxon>Bacillus cereus group</taxon>
    </lineage>
</organism>